<dbReference type="WBParaSite" id="NBR_0001076801-mRNA-1">
    <property type="protein sequence ID" value="NBR_0001076801-mRNA-1"/>
    <property type="gene ID" value="NBR_0001076801"/>
</dbReference>
<proteinExistence type="predicted"/>
<organism evidence="4">
    <name type="scientific">Nippostrongylus brasiliensis</name>
    <name type="common">Rat hookworm</name>
    <dbReference type="NCBI Taxonomy" id="27835"/>
    <lineage>
        <taxon>Eukaryota</taxon>
        <taxon>Metazoa</taxon>
        <taxon>Ecdysozoa</taxon>
        <taxon>Nematoda</taxon>
        <taxon>Chromadorea</taxon>
        <taxon>Rhabditida</taxon>
        <taxon>Rhabditina</taxon>
        <taxon>Rhabditomorpha</taxon>
        <taxon>Strongyloidea</taxon>
        <taxon>Heligmosomidae</taxon>
        <taxon>Nippostrongylus</taxon>
    </lineage>
</organism>
<reference evidence="4" key="1">
    <citation type="submission" date="2017-02" db="UniProtKB">
        <authorList>
            <consortium name="WormBaseParasite"/>
        </authorList>
    </citation>
    <scope>IDENTIFICATION</scope>
</reference>
<feature type="transmembrane region" description="Helical" evidence="1">
    <location>
        <begin position="119"/>
        <end position="147"/>
    </location>
</feature>
<dbReference type="EMBL" id="UYSL01020380">
    <property type="protein sequence ID" value="VDL74358.1"/>
    <property type="molecule type" value="Genomic_DNA"/>
</dbReference>
<evidence type="ECO:0000313" key="3">
    <source>
        <dbReference type="Proteomes" id="UP000271162"/>
    </source>
</evidence>
<keyword evidence="1" id="KW-0472">Membrane</keyword>
<reference evidence="2 3" key="2">
    <citation type="submission" date="2018-11" db="EMBL/GenBank/DDBJ databases">
        <authorList>
            <consortium name="Pathogen Informatics"/>
        </authorList>
    </citation>
    <scope>NUCLEOTIDE SEQUENCE [LARGE SCALE GENOMIC DNA]</scope>
</reference>
<dbReference type="AlphaFoldDB" id="A0A0N4Y4E9"/>
<keyword evidence="1" id="KW-0812">Transmembrane</keyword>
<sequence length="184" mass="20051">MLRGVASARGRRSRPIVRVVTKPRPLHRIRDVDFLNAVLRAIGVALRHPLFVVTLLLAVGFNITFKNVDAGPISSVLPKDSTNSFVKWPRSNIVKVAGYIIFVPVIVDASRGQQASLALVVAVWVSLVPEAVYVEYAIQAVALHLFFHLRSSSHRLVIVAIVIVAYFSGFILSGVGKSKSATSK</sequence>
<dbReference type="InterPro" id="IPR032441">
    <property type="entry name" value="SP24"/>
</dbReference>
<gene>
    <name evidence="2" type="ORF">NBR_LOCUS10769</name>
</gene>
<evidence type="ECO:0000313" key="2">
    <source>
        <dbReference type="EMBL" id="VDL74358.1"/>
    </source>
</evidence>
<accession>A0A0N4Y4E9</accession>
<dbReference type="Pfam" id="PF16504">
    <property type="entry name" value="SP24"/>
    <property type="match status" value="1"/>
</dbReference>
<evidence type="ECO:0000256" key="1">
    <source>
        <dbReference type="SAM" id="Phobius"/>
    </source>
</evidence>
<keyword evidence="1" id="KW-1133">Transmembrane helix</keyword>
<name>A0A0N4Y4E9_NIPBR</name>
<keyword evidence="3" id="KW-1185">Reference proteome</keyword>
<feature type="transmembrane region" description="Helical" evidence="1">
    <location>
        <begin position="88"/>
        <end position="107"/>
    </location>
</feature>
<evidence type="ECO:0000313" key="4">
    <source>
        <dbReference type="WBParaSite" id="NBR_0001076801-mRNA-1"/>
    </source>
</evidence>
<dbReference type="Proteomes" id="UP000271162">
    <property type="component" value="Unassembled WGS sequence"/>
</dbReference>
<feature type="transmembrane region" description="Helical" evidence="1">
    <location>
        <begin position="50"/>
        <end position="68"/>
    </location>
</feature>
<feature type="transmembrane region" description="Helical" evidence="1">
    <location>
        <begin position="153"/>
        <end position="175"/>
    </location>
</feature>
<protein>
    <submittedName>
        <fullName evidence="4">DUF2127 domain-containing protein</fullName>
    </submittedName>
</protein>